<dbReference type="InterPro" id="IPR036875">
    <property type="entry name" value="Znf_CCHC_sf"/>
</dbReference>
<dbReference type="GO" id="GO:0003676">
    <property type="term" value="F:nucleic acid binding"/>
    <property type="evidence" value="ECO:0007669"/>
    <property type="project" value="InterPro"/>
</dbReference>
<evidence type="ECO:0008006" key="3">
    <source>
        <dbReference type="Google" id="ProtNLM"/>
    </source>
</evidence>
<dbReference type="PANTHER" id="PTHR47481:SF31">
    <property type="entry name" value="OS01G0873500 PROTEIN"/>
    <property type="match status" value="1"/>
</dbReference>
<dbReference type="EMBL" id="OIVN01000457">
    <property type="protein sequence ID" value="SPC80561.1"/>
    <property type="molecule type" value="Genomic_DNA"/>
</dbReference>
<gene>
    <name evidence="2" type="ORF">FSB_LOCUS8443</name>
</gene>
<reference evidence="2" key="1">
    <citation type="submission" date="2018-02" db="EMBL/GenBank/DDBJ databases">
        <authorList>
            <person name="Cohen D.B."/>
            <person name="Kent A.D."/>
        </authorList>
    </citation>
    <scope>NUCLEOTIDE SEQUENCE</scope>
</reference>
<sequence length="252" mass="27428">MFIAHSRAQVMNIHYQLSTLKKGDSSIADYFHKFTGLIATLAAIDKPLTEEEQVSFLLAGLGSEFESFVTTVQMRTDLLSIEALYGHLLSHELRLAQAQPKVDLSLTGAHFASGGGSFSRGGRGGRFSNTSQNGRTSFSSGQRTNRGRSRGRGTSNNGSRPTCQVCGKLGHMALTCYHRFDNSYSSDSNMQAFLATPQTLVDENWYADSGATHHLTTDLANLNVRADEYHSQEQIRVGNGSGNGETIATQLE</sequence>
<dbReference type="PANTHER" id="PTHR47481">
    <property type="match status" value="1"/>
</dbReference>
<dbReference type="GO" id="GO:0008270">
    <property type="term" value="F:zinc ion binding"/>
    <property type="evidence" value="ECO:0007669"/>
    <property type="project" value="InterPro"/>
</dbReference>
<accession>A0A2N9F116</accession>
<evidence type="ECO:0000313" key="2">
    <source>
        <dbReference type="EMBL" id="SPC80561.1"/>
    </source>
</evidence>
<feature type="compositionally biased region" description="Gly residues" evidence="1">
    <location>
        <begin position="115"/>
        <end position="125"/>
    </location>
</feature>
<protein>
    <recommendedName>
        <fullName evidence="3">CCHC-type domain-containing protein</fullName>
    </recommendedName>
</protein>
<organism evidence="2">
    <name type="scientific">Fagus sylvatica</name>
    <name type="common">Beechnut</name>
    <dbReference type="NCBI Taxonomy" id="28930"/>
    <lineage>
        <taxon>Eukaryota</taxon>
        <taxon>Viridiplantae</taxon>
        <taxon>Streptophyta</taxon>
        <taxon>Embryophyta</taxon>
        <taxon>Tracheophyta</taxon>
        <taxon>Spermatophyta</taxon>
        <taxon>Magnoliopsida</taxon>
        <taxon>eudicotyledons</taxon>
        <taxon>Gunneridae</taxon>
        <taxon>Pentapetalae</taxon>
        <taxon>rosids</taxon>
        <taxon>fabids</taxon>
        <taxon>Fagales</taxon>
        <taxon>Fagaceae</taxon>
        <taxon>Fagus</taxon>
    </lineage>
</organism>
<dbReference type="SUPFAM" id="SSF57756">
    <property type="entry name" value="Retrovirus zinc finger-like domains"/>
    <property type="match status" value="1"/>
</dbReference>
<feature type="region of interest" description="Disordered" evidence="1">
    <location>
        <begin position="115"/>
        <end position="162"/>
    </location>
</feature>
<dbReference type="AlphaFoldDB" id="A0A2N9F116"/>
<feature type="compositionally biased region" description="Polar residues" evidence="1">
    <location>
        <begin position="129"/>
        <end position="138"/>
    </location>
</feature>
<evidence type="ECO:0000256" key="1">
    <source>
        <dbReference type="SAM" id="MobiDB-lite"/>
    </source>
</evidence>
<dbReference type="Pfam" id="PF14223">
    <property type="entry name" value="Retrotran_gag_2"/>
    <property type="match status" value="1"/>
</dbReference>
<name>A0A2N9F116_FAGSY</name>
<proteinExistence type="predicted"/>